<keyword evidence="4" id="KW-0812">Transmembrane</keyword>
<keyword evidence="7" id="KW-0496">Mitochondrion</keyword>
<comment type="similarity">
    <text evidence="3">Belongs to the MICOS complex subunit Mic10 family.</text>
</comment>
<dbReference type="AlphaFoldDB" id="A0A0D6QV80"/>
<proteinExistence type="inferred from homology"/>
<evidence type="ECO:0000256" key="9">
    <source>
        <dbReference type="SAM" id="MobiDB-lite"/>
    </source>
</evidence>
<evidence type="ECO:0000256" key="1">
    <source>
        <dbReference type="ARBA" id="ARBA00002689"/>
    </source>
</evidence>
<organism evidence="10">
    <name type="scientific">Araucaria cunninghamii</name>
    <name type="common">Hoop pine</name>
    <name type="synonym">Moreton Bay pine</name>
    <dbReference type="NCBI Taxonomy" id="56994"/>
    <lineage>
        <taxon>Eukaryota</taxon>
        <taxon>Viridiplantae</taxon>
        <taxon>Streptophyta</taxon>
        <taxon>Embryophyta</taxon>
        <taxon>Tracheophyta</taxon>
        <taxon>Spermatophyta</taxon>
        <taxon>Pinopsida</taxon>
        <taxon>Pinidae</taxon>
        <taxon>Conifers II</taxon>
        <taxon>Araucariales</taxon>
        <taxon>Araucariaceae</taxon>
        <taxon>Araucaria</taxon>
    </lineage>
</organism>
<dbReference type="PANTHER" id="PTHR21304:SF0">
    <property type="entry name" value="MICOS COMPLEX SUBUNIT MIC10"/>
    <property type="match status" value="1"/>
</dbReference>
<dbReference type="InterPro" id="IPR007512">
    <property type="entry name" value="Mic10"/>
</dbReference>
<comment type="function">
    <text evidence="1">Component of the MICOS complex, a large protein complex of the mitochondrial inner membrane that plays crucial roles in the maintenance of crista junctions, inner membrane architecture, and formation of contact sites to the outer membrane.</text>
</comment>
<sequence length="106" mass="11218">MAGDGEGEKGVPPQFDLDAKWDACLDITLRRFVYSSFAGACSALLLFRSPTTRWAAIAFGAGVGLGSAYSDCSRIFSGSLPKWPLPPNVSSPSSSSSSKSLIHEQM</sequence>
<evidence type="ECO:0000256" key="8">
    <source>
        <dbReference type="ARBA" id="ARBA00023136"/>
    </source>
</evidence>
<name>A0A0D6QV80_ARACU</name>
<feature type="compositionally biased region" description="Low complexity" evidence="9">
    <location>
        <begin position="90"/>
        <end position="100"/>
    </location>
</feature>
<evidence type="ECO:0000256" key="5">
    <source>
        <dbReference type="ARBA" id="ARBA00022792"/>
    </source>
</evidence>
<keyword evidence="6" id="KW-1133">Transmembrane helix</keyword>
<accession>A0A0D6QV80</accession>
<evidence type="ECO:0000256" key="4">
    <source>
        <dbReference type="ARBA" id="ARBA00022692"/>
    </source>
</evidence>
<evidence type="ECO:0008006" key="11">
    <source>
        <dbReference type="Google" id="ProtNLM"/>
    </source>
</evidence>
<feature type="region of interest" description="Disordered" evidence="9">
    <location>
        <begin position="84"/>
        <end position="106"/>
    </location>
</feature>
<dbReference type="PANTHER" id="PTHR21304">
    <property type="entry name" value="MICOS COMPLEX SUBUNIT MIC10"/>
    <property type="match status" value="1"/>
</dbReference>
<keyword evidence="5" id="KW-0999">Mitochondrion inner membrane</keyword>
<comment type="subcellular location">
    <subcellularLocation>
        <location evidence="2">Mitochondrion inner membrane</location>
        <topology evidence="2">Single-pass membrane protein</topology>
    </subcellularLocation>
</comment>
<evidence type="ECO:0000256" key="3">
    <source>
        <dbReference type="ARBA" id="ARBA00006792"/>
    </source>
</evidence>
<evidence type="ECO:0000313" key="10">
    <source>
        <dbReference type="EMBL" id="JAG95467.1"/>
    </source>
</evidence>
<dbReference type="EMBL" id="GCKF01040486">
    <property type="protein sequence ID" value="JAG95467.1"/>
    <property type="molecule type" value="Transcribed_RNA"/>
</dbReference>
<evidence type="ECO:0000256" key="7">
    <source>
        <dbReference type="ARBA" id="ARBA00023128"/>
    </source>
</evidence>
<evidence type="ECO:0000256" key="2">
    <source>
        <dbReference type="ARBA" id="ARBA00004434"/>
    </source>
</evidence>
<evidence type="ECO:0000256" key="6">
    <source>
        <dbReference type="ARBA" id="ARBA00022989"/>
    </source>
</evidence>
<keyword evidence="8" id="KW-0472">Membrane</keyword>
<dbReference type="Pfam" id="PF04418">
    <property type="entry name" value="DUF543"/>
    <property type="match status" value="1"/>
</dbReference>
<protein>
    <recommendedName>
        <fullName evidence="11">MICOS complex subunit MIC10</fullName>
    </recommendedName>
</protein>
<reference evidence="10" key="1">
    <citation type="submission" date="2015-03" db="EMBL/GenBank/DDBJ databases">
        <title>A transcriptome of Araucaria cunninghamii, an australian fine timber species.</title>
        <authorList>
            <person name="Jing Yi C.J.Y."/>
            <person name="Yin San L.Y.S."/>
            <person name="Abdul Karim S.S."/>
            <person name="Wan Azmi N.N."/>
            <person name="Hercus R.R."/>
            <person name="Croft L.L."/>
        </authorList>
    </citation>
    <scope>NUCLEOTIDE SEQUENCE</scope>
    <source>
        <strain evidence="10">MI0301</strain>
        <tissue evidence="10">Leaf</tissue>
    </source>
</reference>
<dbReference type="GO" id="GO:0061617">
    <property type="term" value="C:MICOS complex"/>
    <property type="evidence" value="ECO:0007669"/>
    <property type="project" value="InterPro"/>
</dbReference>